<evidence type="ECO:0000313" key="2">
    <source>
        <dbReference type="Proteomes" id="UP000327011"/>
    </source>
</evidence>
<dbReference type="Proteomes" id="UP000327011">
    <property type="component" value="Unassembled WGS sequence"/>
</dbReference>
<accession>A0A5J5JYF3</accession>
<protein>
    <submittedName>
        <fullName evidence="1">Uncharacterized protein</fullName>
    </submittedName>
</protein>
<sequence length="178" mass="18193">MRGASGAFVLAGRIGLVAVPAIVLSTACGASEPGTRSRPEATPAAVSTTMSTTVPVPSATPAPAALPAAADPEACRNADCEVEVRQGDRLRLDAATGLDALTVAALDQGVVRLRFEGSSGGYRVEGMNVGVSQDCVNGRCRTRGALTLTMDRPARIGDIHLRLTSVRPDEAVLAISPS</sequence>
<reference evidence="1 2" key="1">
    <citation type="submission" date="2019-09" db="EMBL/GenBank/DDBJ databases">
        <title>Screening of Novel Bioactive Compounds from Soil-Associated.</title>
        <authorList>
            <person name="Gong X."/>
        </authorList>
    </citation>
    <scope>NUCLEOTIDE SEQUENCE [LARGE SCALE GENOMIC DNA]</scope>
    <source>
        <strain evidence="1 2">Gxj-6</strain>
    </source>
</reference>
<dbReference type="EMBL" id="VYTZ01000007">
    <property type="protein sequence ID" value="KAA9376845.1"/>
    <property type="molecule type" value="Genomic_DNA"/>
</dbReference>
<name>A0A5J5JYF3_9ACTN</name>
<organism evidence="1 2">
    <name type="scientific">Microbispora cellulosiformans</name>
    <dbReference type="NCBI Taxonomy" id="2614688"/>
    <lineage>
        <taxon>Bacteria</taxon>
        <taxon>Bacillati</taxon>
        <taxon>Actinomycetota</taxon>
        <taxon>Actinomycetes</taxon>
        <taxon>Streptosporangiales</taxon>
        <taxon>Streptosporangiaceae</taxon>
        <taxon>Microbispora</taxon>
    </lineage>
</organism>
<gene>
    <name evidence="1" type="ORF">F5972_20435</name>
</gene>
<keyword evidence="2" id="KW-1185">Reference proteome</keyword>
<dbReference type="AlphaFoldDB" id="A0A5J5JYF3"/>
<dbReference type="PROSITE" id="PS51257">
    <property type="entry name" value="PROKAR_LIPOPROTEIN"/>
    <property type="match status" value="1"/>
</dbReference>
<evidence type="ECO:0000313" key="1">
    <source>
        <dbReference type="EMBL" id="KAA9376845.1"/>
    </source>
</evidence>
<comment type="caution">
    <text evidence="1">The sequence shown here is derived from an EMBL/GenBank/DDBJ whole genome shotgun (WGS) entry which is preliminary data.</text>
</comment>
<dbReference type="RefSeq" id="WP_150935198.1">
    <property type="nucleotide sequence ID" value="NZ_VYTZ01000007.1"/>
</dbReference>
<proteinExistence type="predicted"/>